<dbReference type="GO" id="GO:0003779">
    <property type="term" value="F:actin binding"/>
    <property type="evidence" value="ECO:0007669"/>
    <property type="project" value="InterPro"/>
</dbReference>
<feature type="domain" description="Formin GTPase-binding" evidence="2">
    <location>
        <begin position="254"/>
        <end position="587"/>
    </location>
</feature>
<sequence length="856" mass="93880">MMAATDGHAPGEPPHRHQRNKSVLRSLMRHRRNNSDDEAPSPTPLPITTRGPAPLEETSHNRHQDPFAGPYLQAGKHVLSSHDRLPRTPVAMSPTRKSKLTIDTRAGGPSNNENKPPPTPSPKKSNFAGLLSRPKSLRNIDQSANFKKDKTRTAKDKENCTPPGSVTYPATADPSPPIYAQFCKDNPADVPNADLSASLQSVHNPNGHSRNRRPSLEEIPARTRTHTTSVRPKSFHPGATNGTSSVSMAAEARGPVIDPKDIDTHLEALLDRRNIPEHQRYKMRSLAATIKMEFIRQDWAESRAKRSTSNESMPSPSSPAPSSGSNPTAAASSITLATSTDTATKPGKPDKSSKSKHSRVKSLTLSRVTRGRSRDRERAEAENGSAAAARRKSPGLSLRKKAEDTLGRRLRSKSNESMACSAGVESSDAATAAAGASATGHGSTFAGLFNKAKAQHHTPGDFVQYLRTVQKPEMVEVGKLHKLRLLLRNETVVWTEEFIGLGGMEETVGLLHRILAIEWREEHEDALLHENLLCLKALCTTALALQYLHDTQASLLPALIHMIFDPEKKGPSEFTTRSIVTWLLFTYIQSASLPDERAARASAVLTYLRDPAPSESARTVSFVLEMRRDRPYRVWCKEVLSVTKEVFWIFLHHLNVIALPAATRTQNVGFPDNHSVSADDDSSSEVADCPPPPPSHTTTPPSSYMVRHFPKERPPVPAAPYVGGVEWEATNYLASHLDLVNAILACTPTAAERNQLREQMQMSGWERCMGGSLRLCKEKFYGAVHDGLRTWIAAAYEDGWDVRDVRYGPPPPAPPSASERQNDVKKVPPALSGPTIDVPAPKIEIPKLDFVMDADL</sequence>
<gene>
    <name evidence="3" type="ORF">CMQ_6408</name>
</gene>
<feature type="compositionally biased region" description="Low complexity" evidence="1">
    <location>
        <begin position="307"/>
        <end position="346"/>
    </location>
</feature>
<dbReference type="GeneID" id="25979838"/>
<keyword evidence="4" id="KW-1185">Reference proteome</keyword>
<dbReference type="InParanoid" id="F0XLF3"/>
<protein>
    <recommendedName>
        <fullName evidence="2">Formin GTPase-binding domain-containing protein</fullName>
    </recommendedName>
</protein>
<dbReference type="RefSeq" id="XP_014170948.1">
    <property type="nucleotide sequence ID" value="XM_014315473.1"/>
</dbReference>
<feature type="compositionally biased region" description="Basic residues" evidence="1">
    <location>
        <begin position="16"/>
        <end position="32"/>
    </location>
</feature>
<dbReference type="EMBL" id="GL629794">
    <property type="protein sequence ID" value="EFX01466.1"/>
    <property type="molecule type" value="Genomic_DNA"/>
</dbReference>
<dbReference type="HOGENOM" id="CLU_008022_0_0_1"/>
<feature type="region of interest" description="Disordered" evidence="1">
    <location>
        <begin position="806"/>
        <end position="838"/>
    </location>
</feature>
<evidence type="ECO:0000256" key="1">
    <source>
        <dbReference type="SAM" id="MobiDB-lite"/>
    </source>
</evidence>
<accession>F0XLF3</accession>
<dbReference type="AlphaFoldDB" id="F0XLF3"/>
<evidence type="ECO:0000313" key="3">
    <source>
        <dbReference type="EMBL" id="EFX01466.1"/>
    </source>
</evidence>
<feature type="region of interest" description="Disordered" evidence="1">
    <location>
        <begin position="199"/>
        <end position="245"/>
    </location>
</feature>
<feature type="compositionally biased region" description="Polar residues" evidence="1">
    <location>
        <begin position="199"/>
        <end position="208"/>
    </location>
</feature>
<reference evidence="3 4" key="1">
    <citation type="journal article" date="2011" name="Proc. Natl. Acad. Sci. U.S.A.">
        <title>Genome and transcriptome analyses of the mountain pine beetle-fungal symbiont Grosmannia clavigera, a lodgepole pine pathogen.</title>
        <authorList>
            <person name="DiGuistini S."/>
            <person name="Wang Y."/>
            <person name="Liao N.Y."/>
            <person name="Taylor G."/>
            <person name="Tanguay P."/>
            <person name="Feau N."/>
            <person name="Henrissat B."/>
            <person name="Chan S.K."/>
            <person name="Hesse-Orce U."/>
            <person name="Alamouti S.M."/>
            <person name="Tsui C.K.M."/>
            <person name="Docking R.T."/>
            <person name="Levasseur A."/>
            <person name="Haridas S."/>
            <person name="Robertson G."/>
            <person name="Birol I."/>
            <person name="Holt R.A."/>
            <person name="Marra M.A."/>
            <person name="Hamelin R.C."/>
            <person name="Hirst M."/>
            <person name="Jones S.J.M."/>
            <person name="Bohlmann J."/>
            <person name="Breuil C."/>
        </authorList>
    </citation>
    <scope>NUCLEOTIDE SEQUENCE [LARGE SCALE GENOMIC DNA]</scope>
    <source>
        <strain evidence="4">kw1407 / UAMH 11150</strain>
    </source>
</reference>
<organism evidence="4">
    <name type="scientific">Grosmannia clavigera (strain kw1407 / UAMH 11150)</name>
    <name type="common">Blue stain fungus</name>
    <name type="synonym">Graphiocladiella clavigera</name>
    <dbReference type="NCBI Taxonomy" id="655863"/>
    <lineage>
        <taxon>Eukaryota</taxon>
        <taxon>Fungi</taxon>
        <taxon>Dikarya</taxon>
        <taxon>Ascomycota</taxon>
        <taxon>Pezizomycotina</taxon>
        <taxon>Sordariomycetes</taxon>
        <taxon>Sordariomycetidae</taxon>
        <taxon>Ophiostomatales</taxon>
        <taxon>Ophiostomataceae</taxon>
        <taxon>Leptographium</taxon>
    </lineage>
</organism>
<dbReference type="SUPFAM" id="SSF48371">
    <property type="entry name" value="ARM repeat"/>
    <property type="match status" value="1"/>
</dbReference>
<feature type="region of interest" description="Disordered" evidence="1">
    <location>
        <begin position="670"/>
        <end position="701"/>
    </location>
</feature>
<dbReference type="eggNOG" id="ENOG502RXE8">
    <property type="taxonomic scope" value="Eukaryota"/>
</dbReference>
<dbReference type="GO" id="GO:0030036">
    <property type="term" value="P:actin cytoskeleton organization"/>
    <property type="evidence" value="ECO:0007669"/>
    <property type="project" value="InterPro"/>
</dbReference>
<dbReference type="OrthoDB" id="2155261at2759"/>
<feature type="compositionally biased region" description="Basic and acidic residues" evidence="1">
    <location>
        <begin position="146"/>
        <end position="159"/>
    </location>
</feature>
<dbReference type="SMART" id="SM01140">
    <property type="entry name" value="Drf_GBD"/>
    <property type="match status" value="1"/>
</dbReference>
<name>F0XLF3_GROCL</name>
<feature type="region of interest" description="Disordered" evidence="1">
    <location>
        <begin position="1"/>
        <end position="174"/>
    </location>
</feature>
<dbReference type="InterPro" id="IPR016024">
    <property type="entry name" value="ARM-type_fold"/>
</dbReference>
<dbReference type="Gene3D" id="1.25.10.10">
    <property type="entry name" value="Leucine-rich Repeat Variant"/>
    <property type="match status" value="1"/>
</dbReference>
<evidence type="ECO:0000313" key="4">
    <source>
        <dbReference type="Proteomes" id="UP000007796"/>
    </source>
</evidence>
<dbReference type="InterPro" id="IPR010473">
    <property type="entry name" value="GTPase-bd"/>
</dbReference>
<feature type="compositionally biased region" description="Basic and acidic residues" evidence="1">
    <location>
        <begin position="372"/>
        <end position="381"/>
    </location>
</feature>
<evidence type="ECO:0000259" key="2">
    <source>
        <dbReference type="SMART" id="SM01140"/>
    </source>
</evidence>
<dbReference type="Proteomes" id="UP000007796">
    <property type="component" value="Unassembled WGS sequence"/>
</dbReference>
<feature type="region of interest" description="Disordered" evidence="1">
    <location>
        <begin position="301"/>
        <end position="419"/>
    </location>
</feature>
<dbReference type="GO" id="GO:0031267">
    <property type="term" value="F:small GTPase binding"/>
    <property type="evidence" value="ECO:0007669"/>
    <property type="project" value="InterPro"/>
</dbReference>
<dbReference type="InterPro" id="IPR011989">
    <property type="entry name" value="ARM-like"/>
</dbReference>
<proteinExistence type="predicted"/>
<dbReference type="STRING" id="655863.F0XLF3"/>